<keyword evidence="3" id="KW-1185">Reference proteome</keyword>
<dbReference type="InterPro" id="IPR036397">
    <property type="entry name" value="RNaseH_sf"/>
</dbReference>
<dbReference type="SUPFAM" id="SSF53098">
    <property type="entry name" value="Ribonuclease H-like"/>
    <property type="match status" value="1"/>
</dbReference>
<evidence type="ECO:0000313" key="3">
    <source>
        <dbReference type="Proteomes" id="UP001281410"/>
    </source>
</evidence>
<dbReference type="CDD" id="cd06222">
    <property type="entry name" value="RNase_H_like"/>
    <property type="match status" value="1"/>
</dbReference>
<dbReference type="InterPro" id="IPR012337">
    <property type="entry name" value="RNaseH-like_sf"/>
</dbReference>
<proteinExistence type="predicted"/>
<name>A0AAE0AJ18_9ROSI</name>
<dbReference type="InterPro" id="IPR044730">
    <property type="entry name" value="RNase_H-like_dom_plant"/>
</dbReference>
<sequence>MVAFGDYGNISDQLVIWGKSFIYFGSSVSPSRIGSLLSLVGMQIGQLPFSYLGVHLFQGKHRRVVLWLIADKILCKFAKWKGKSLSLADLATLIRSVITGSFVHFFTIYKWSSSLLLLINHKLRKFLWFGSCEETKLVRVTWDHCCRPYSQGDHGLKDQGGFSRLRPSFQRASLAINFAWKYGWHRIWLESDSSYVIQLISSRYKVVHWRVRQAWQRCIFQISQIDFQIFHIFKEGNHVADALSKHALELQADSWWFSAPSLCFSLFGNNCMGREFFHFS</sequence>
<dbReference type="Proteomes" id="UP001281410">
    <property type="component" value="Unassembled WGS sequence"/>
</dbReference>
<protein>
    <recommendedName>
        <fullName evidence="1">RNase H type-1 domain-containing protein</fullName>
    </recommendedName>
</protein>
<dbReference type="PANTHER" id="PTHR33116">
    <property type="entry name" value="REVERSE TRANSCRIPTASE ZINC-BINDING DOMAIN-CONTAINING PROTEIN-RELATED-RELATED"/>
    <property type="match status" value="1"/>
</dbReference>
<dbReference type="Gene3D" id="3.30.420.10">
    <property type="entry name" value="Ribonuclease H-like superfamily/Ribonuclease H"/>
    <property type="match status" value="1"/>
</dbReference>
<dbReference type="GO" id="GO:0004523">
    <property type="term" value="F:RNA-DNA hybrid ribonuclease activity"/>
    <property type="evidence" value="ECO:0007669"/>
    <property type="project" value="InterPro"/>
</dbReference>
<gene>
    <name evidence="2" type="ORF">Dsin_012927</name>
</gene>
<evidence type="ECO:0000259" key="1">
    <source>
        <dbReference type="Pfam" id="PF13456"/>
    </source>
</evidence>
<dbReference type="GO" id="GO:0003676">
    <property type="term" value="F:nucleic acid binding"/>
    <property type="evidence" value="ECO:0007669"/>
    <property type="project" value="InterPro"/>
</dbReference>
<organism evidence="2 3">
    <name type="scientific">Dipteronia sinensis</name>
    <dbReference type="NCBI Taxonomy" id="43782"/>
    <lineage>
        <taxon>Eukaryota</taxon>
        <taxon>Viridiplantae</taxon>
        <taxon>Streptophyta</taxon>
        <taxon>Embryophyta</taxon>
        <taxon>Tracheophyta</taxon>
        <taxon>Spermatophyta</taxon>
        <taxon>Magnoliopsida</taxon>
        <taxon>eudicotyledons</taxon>
        <taxon>Gunneridae</taxon>
        <taxon>Pentapetalae</taxon>
        <taxon>rosids</taxon>
        <taxon>malvids</taxon>
        <taxon>Sapindales</taxon>
        <taxon>Sapindaceae</taxon>
        <taxon>Hippocastanoideae</taxon>
        <taxon>Acereae</taxon>
        <taxon>Dipteronia</taxon>
    </lineage>
</organism>
<feature type="domain" description="RNase H type-1" evidence="1">
    <location>
        <begin position="174"/>
        <end position="247"/>
    </location>
</feature>
<evidence type="ECO:0000313" key="2">
    <source>
        <dbReference type="EMBL" id="KAK3218957.1"/>
    </source>
</evidence>
<dbReference type="InterPro" id="IPR002156">
    <property type="entry name" value="RNaseH_domain"/>
</dbReference>
<dbReference type="EMBL" id="JANJYJ010000004">
    <property type="protein sequence ID" value="KAK3218957.1"/>
    <property type="molecule type" value="Genomic_DNA"/>
</dbReference>
<dbReference type="Pfam" id="PF13456">
    <property type="entry name" value="RVT_3"/>
    <property type="match status" value="1"/>
</dbReference>
<comment type="caution">
    <text evidence="2">The sequence shown here is derived from an EMBL/GenBank/DDBJ whole genome shotgun (WGS) entry which is preliminary data.</text>
</comment>
<dbReference type="AlphaFoldDB" id="A0AAE0AJ18"/>
<accession>A0AAE0AJ18</accession>
<dbReference type="PANTHER" id="PTHR33116:SF78">
    <property type="entry name" value="OS12G0587133 PROTEIN"/>
    <property type="match status" value="1"/>
</dbReference>
<reference evidence="2" key="1">
    <citation type="journal article" date="2023" name="Plant J.">
        <title>Genome sequences and population genomics provide insights into the demographic history, inbreeding, and mutation load of two 'living fossil' tree species of Dipteronia.</title>
        <authorList>
            <person name="Feng Y."/>
            <person name="Comes H.P."/>
            <person name="Chen J."/>
            <person name="Zhu S."/>
            <person name="Lu R."/>
            <person name="Zhang X."/>
            <person name="Li P."/>
            <person name="Qiu J."/>
            <person name="Olsen K.M."/>
            <person name="Qiu Y."/>
        </authorList>
    </citation>
    <scope>NUCLEOTIDE SEQUENCE</scope>
    <source>
        <strain evidence="2">NBL</strain>
    </source>
</reference>